<organism evidence="3 4">
    <name type="scientific">Nocardia aurantia</name>
    <dbReference type="NCBI Taxonomy" id="2585199"/>
    <lineage>
        <taxon>Bacteria</taxon>
        <taxon>Bacillati</taxon>
        <taxon>Actinomycetota</taxon>
        <taxon>Actinomycetes</taxon>
        <taxon>Mycobacteriales</taxon>
        <taxon>Nocardiaceae</taxon>
        <taxon>Nocardia</taxon>
    </lineage>
</organism>
<evidence type="ECO:0000256" key="1">
    <source>
        <dbReference type="ARBA" id="ARBA00007689"/>
    </source>
</evidence>
<dbReference type="SUPFAM" id="SSF54909">
    <property type="entry name" value="Dimeric alpha+beta barrel"/>
    <property type="match status" value="1"/>
</dbReference>
<feature type="domain" description="YCII-related" evidence="2">
    <location>
        <begin position="14"/>
        <end position="97"/>
    </location>
</feature>
<name>A0A7K0DMB5_9NOCA</name>
<dbReference type="InterPro" id="IPR011008">
    <property type="entry name" value="Dimeric_a/b-barrel"/>
</dbReference>
<dbReference type="RefSeq" id="WP_153341481.1">
    <property type="nucleotide sequence ID" value="NZ_WEGI01000005.1"/>
</dbReference>
<reference evidence="3 4" key="1">
    <citation type="submission" date="2019-10" db="EMBL/GenBank/DDBJ databases">
        <title>Nocardia macrotermitis sp. nov. and Nocardia aurantia sp. nov., isolated from the gut of fungus growing-termite Macrotermes natalensis.</title>
        <authorList>
            <person name="Benndorf R."/>
            <person name="Schwitalla J."/>
            <person name="Martin K."/>
            <person name="De Beer W."/>
            <person name="Kaster A.-K."/>
            <person name="Vollmers J."/>
            <person name="Poulsen M."/>
            <person name="Beemelmanns C."/>
        </authorList>
    </citation>
    <scope>NUCLEOTIDE SEQUENCE [LARGE SCALE GENOMIC DNA]</scope>
    <source>
        <strain evidence="3 4">RB56</strain>
    </source>
</reference>
<dbReference type="PANTHER" id="PTHR35174">
    <property type="entry name" value="BLL7171 PROTEIN-RELATED"/>
    <property type="match status" value="1"/>
</dbReference>
<dbReference type="AlphaFoldDB" id="A0A7K0DMB5"/>
<keyword evidence="4" id="KW-1185">Reference proteome</keyword>
<proteinExistence type="inferred from homology"/>
<evidence type="ECO:0000313" key="4">
    <source>
        <dbReference type="Proteomes" id="UP000431401"/>
    </source>
</evidence>
<dbReference type="EMBL" id="WEGI01000005">
    <property type="protein sequence ID" value="MQY26829.1"/>
    <property type="molecule type" value="Genomic_DNA"/>
</dbReference>
<dbReference type="InterPro" id="IPR005545">
    <property type="entry name" value="YCII"/>
</dbReference>
<sequence length="114" mass="12165">MKQYFLGVQQPEAGPPPDNLDDIMRDLAALNDEMRAAGAWVFSAGLHAPSTATVVQARPGGEVLITDGPYVESKEYLAGFSIIAAEDLDAALVWVGRMASVIGLPIEVRPLVDE</sequence>
<dbReference type="PANTHER" id="PTHR35174:SF3">
    <property type="entry name" value="BLL7171 PROTEIN"/>
    <property type="match status" value="1"/>
</dbReference>
<dbReference type="Gene3D" id="3.30.70.1060">
    <property type="entry name" value="Dimeric alpha+beta barrel"/>
    <property type="match status" value="1"/>
</dbReference>
<evidence type="ECO:0000313" key="3">
    <source>
        <dbReference type="EMBL" id="MQY26829.1"/>
    </source>
</evidence>
<accession>A0A7K0DMB5</accession>
<dbReference type="Pfam" id="PF03795">
    <property type="entry name" value="YCII"/>
    <property type="match status" value="1"/>
</dbReference>
<comment type="similarity">
    <text evidence="1">Belongs to the YciI family.</text>
</comment>
<gene>
    <name evidence="3" type="ORF">NRB56_24030</name>
</gene>
<evidence type="ECO:0000259" key="2">
    <source>
        <dbReference type="Pfam" id="PF03795"/>
    </source>
</evidence>
<dbReference type="OrthoDB" id="668782at2"/>
<comment type="caution">
    <text evidence="3">The sequence shown here is derived from an EMBL/GenBank/DDBJ whole genome shotgun (WGS) entry which is preliminary data.</text>
</comment>
<dbReference type="Proteomes" id="UP000431401">
    <property type="component" value="Unassembled WGS sequence"/>
</dbReference>
<protein>
    <recommendedName>
        <fullName evidence="2">YCII-related domain-containing protein</fullName>
    </recommendedName>
</protein>